<evidence type="ECO:0000256" key="1">
    <source>
        <dbReference type="ARBA" id="ARBA00009680"/>
    </source>
</evidence>
<dbReference type="GO" id="GO:0006412">
    <property type="term" value="P:translation"/>
    <property type="evidence" value="ECO:0007669"/>
    <property type="project" value="InterPro"/>
</dbReference>
<dbReference type="Pfam" id="PF01282">
    <property type="entry name" value="Ribosomal_S24e"/>
    <property type="match status" value="1"/>
</dbReference>
<evidence type="ECO:0000313" key="6">
    <source>
        <dbReference type="EMBL" id="BBH08639.1"/>
    </source>
</evidence>
<reference evidence="6" key="1">
    <citation type="journal article" date="2019" name="Science">
        <title>Mutation of a bHLH transcription factor allowed almond domestication.</title>
        <authorList>
            <person name="Sanchez-Perez R."/>
            <person name="Pavan S."/>
            <person name="Mazzeo R."/>
            <person name="Moldovan C."/>
            <person name="Aiese Cigliano R."/>
            <person name="Del Cueto J."/>
            <person name="Ricciardi F."/>
            <person name="Lotti C."/>
            <person name="Ricciardi L."/>
            <person name="Dicenta F."/>
            <person name="Lopez-Marques R.L."/>
            <person name="Lindberg Moller B."/>
        </authorList>
    </citation>
    <scope>NUCLEOTIDE SEQUENCE</scope>
</reference>
<dbReference type="InterPro" id="IPR001976">
    <property type="entry name" value="Ribosomal_eS24"/>
</dbReference>
<evidence type="ECO:0000256" key="4">
    <source>
        <dbReference type="RuleBase" id="RU004383"/>
    </source>
</evidence>
<evidence type="ECO:0000256" key="3">
    <source>
        <dbReference type="ARBA" id="ARBA00023274"/>
    </source>
</evidence>
<evidence type="ECO:0000256" key="2">
    <source>
        <dbReference type="ARBA" id="ARBA00022980"/>
    </source>
</evidence>
<dbReference type="PROSITE" id="PS00529">
    <property type="entry name" value="RIBOSOMAL_S24E"/>
    <property type="match status" value="1"/>
</dbReference>
<evidence type="ECO:0000256" key="5">
    <source>
        <dbReference type="SAM" id="MobiDB-lite"/>
    </source>
</evidence>
<dbReference type="HAMAP" id="MF_00545">
    <property type="entry name" value="Ribosomal_eS24"/>
    <property type="match status" value="1"/>
</dbReference>
<dbReference type="Gene3D" id="3.30.70.3370">
    <property type="match status" value="1"/>
</dbReference>
<feature type="compositionally biased region" description="Basic residues" evidence="5">
    <location>
        <begin position="161"/>
        <end position="177"/>
    </location>
</feature>
<sequence>MNWTGLLGEPRPNISTASLLVVTLKKPFVFLLGKRANKSGGADSEIRVDTAMADTKAVTIRTRKFMTNRLLSRKQFVIDVLHPGRPNVSKAELKEKLARLYEVKDPNSIFVFKFRTHFGGGKSTGFGLIYDSVENAKKYEPKYRLIRNGLDTKVEKSRKQLKERKNRSKKIRGVKKTKAGDAAKAGKKK</sequence>
<name>A0A4Y1RW79_PRUDU</name>
<proteinExistence type="inferred from homology"/>
<dbReference type="FunFam" id="3.30.70.3370:FF:000001">
    <property type="entry name" value="40S ribosomal protein S24"/>
    <property type="match status" value="1"/>
</dbReference>
<keyword evidence="2 6" id="KW-0689">Ribosomal protein</keyword>
<dbReference type="InterPro" id="IPR018098">
    <property type="entry name" value="Ribosomal_eS24_CS"/>
</dbReference>
<accession>A0A4Y1RW79</accession>
<dbReference type="PANTHER" id="PTHR10496">
    <property type="entry name" value="40S RIBOSOMAL PROTEIN S24"/>
    <property type="match status" value="1"/>
</dbReference>
<organism evidence="6">
    <name type="scientific">Prunus dulcis</name>
    <name type="common">Almond</name>
    <name type="synonym">Amygdalus dulcis</name>
    <dbReference type="NCBI Taxonomy" id="3755"/>
    <lineage>
        <taxon>Eukaryota</taxon>
        <taxon>Viridiplantae</taxon>
        <taxon>Streptophyta</taxon>
        <taxon>Embryophyta</taxon>
        <taxon>Tracheophyta</taxon>
        <taxon>Spermatophyta</taxon>
        <taxon>Magnoliopsida</taxon>
        <taxon>eudicotyledons</taxon>
        <taxon>Gunneridae</taxon>
        <taxon>Pentapetalae</taxon>
        <taxon>rosids</taxon>
        <taxon>fabids</taxon>
        <taxon>Rosales</taxon>
        <taxon>Rosaceae</taxon>
        <taxon>Amygdaloideae</taxon>
        <taxon>Amygdaleae</taxon>
        <taxon>Prunus</taxon>
    </lineage>
</organism>
<feature type="region of interest" description="Disordered" evidence="5">
    <location>
        <begin position="155"/>
        <end position="189"/>
    </location>
</feature>
<dbReference type="SUPFAM" id="SSF54189">
    <property type="entry name" value="Ribosomal proteins S24e, L23 and L15e"/>
    <property type="match status" value="1"/>
</dbReference>
<dbReference type="GO" id="GO:1990904">
    <property type="term" value="C:ribonucleoprotein complex"/>
    <property type="evidence" value="ECO:0007669"/>
    <property type="project" value="UniProtKB-KW"/>
</dbReference>
<dbReference type="GO" id="GO:0003729">
    <property type="term" value="F:mRNA binding"/>
    <property type="evidence" value="ECO:0007669"/>
    <property type="project" value="UniProtKB-ARBA"/>
</dbReference>
<dbReference type="AlphaFoldDB" id="A0A4Y1RW79"/>
<keyword evidence="3" id="KW-0687">Ribonucleoprotein</keyword>
<dbReference type="GO" id="GO:0005840">
    <property type="term" value="C:ribosome"/>
    <property type="evidence" value="ECO:0007669"/>
    <property type="project" value="UniProtKB-KW"/>
</dbReference>
<dbReference type="GO" id="GO:0003735">
    <property type="term" value="F:structural constituent of ribosome"/>
    <property type="evidence" value="ECO:0007669"/>
    <property type="project" value="InterPro"/>
</dbReference>
<dbReference type="InterPro" id="IPR053709">
    <property type="entry name" value="eRP_eS24_sf"/>
</dbReference>
<dbReference type="InterPro" id="IPR012678">
    <property type="entry name" value="Ribosomal_uL23/eL15/eS24_sf"/>
</dbReference>
<comment type="similarity">
    <text evidence="1 4">Belongs to the eukaryotic ribosomal protein eS24 family.</text>
</comment>
<dbReference type="EMBL" id="AP019303">
    <property type="protein sequence ID" value="BBH08639.1"/>
    <property type="molecule type" value="Genomic_DNA"/>
</dbReference>
<gene>
    <name evidence="6" type="ORF">Prudu_020883</name>
</gene>
<protein>
    <recommendedName>
        <fullName evidence="4">40S ribosomal protein S24</fullName>
    </recommendedName>
</protein>